<keyword evidence="2" id="KW-1185">Reference proteome</keyword>
<gene>
    <name evidence="1" type="ORF">lb338_phage_47</name>
</gene>
<sequence length="81" mass="9348">MGISQQAPVVALGETLVRYNYLSYEKRKAPCEAIKSFVIKPETSKSRPRLNLEQYYWSIQINRMQAEIWASKNAPLQVKST</sequence>
<dbReference type="KEGG" id="vg:7750902"/>
<name>C1KFF7_9CAUD</name>
<organism evidence="1 2">
    <name type="scientific">Lactobacillus phage Lb338-1</name>
    <dbReference type="NCBI Taxonomy" id="2892342"/>
    <lineage>
        <taxon>Viruses</taxon>
        <taxon>Duplodnaviria</taxon>
        <taxon>Heunggongvirae</taxon>
        <taxon>Uroviricota</taxon>
        <taxon>Caudoviricetes</taxon>
        <taxon>Herelleviridae</taxon>
        <taxon>Mooreparkvirus</taxon>
        <taxon>Mooreparkvirus Lb3381</taxon>
    </lineage>
</organism>
<dbReference type="GeneID" id="7750902"/>
<evidence type="ECO:0000313" key="2">
    <source>
        <dbReference type="Proteomes" id="UP000001878"/>
    </source>
</evidence>
<accession>C1KFF7</accession>
<reference evidence="1 2" key="1">
    <citation type="journal article" date="2009" name="Gene">
        <title>Genome of a virulent bacteriophage Lb338-1 that lyses the probiotic Lactobacillus paracasei cheese strain.</title>
        <authorList>
            <person name="Alemayehu D."/>
            <person name="Ross R.P."/>
            <person name="O'Sullivan O."/>
            <person name="Coffey A."/>
            <person name="Stanton C."/>
            <person name="Fitzgerald G.F."/>
            <person name="McAuliffe O."/>
        </authorList>
    </citation>
    <scope>NUCLEOTIDE SEQUENCE [LARGE SCALE GENOMIC DNA]</scope>
    <source>
        <strain evidence="1">Lb338-1</strain>
    </source>
</reference>
<proteinExistence type="predicted"/>
<evidence type="ECO:0000313" key="1">
    <source>
        <dbReference type="EMBL" id="ACO36968.1"/>
    </source>
</evidence>
<dbReference type="Proteomes" id="UP000001878">
    <property type="component" value="Segment"/>
</dbReference>
<dbReference type="RefSeq" id="YP_002790726.1">
    <property type="nucleotide sequence ID" value="NC_012530.1"/>
</dbReference>
<protein>
    <submittedName>
        <fullName evidence="1">Uncharacterized protein</fullName>
    </submittedName>
</protein>
<dbReference type="EMBL" id="FJ822135">
    <property type="protein sequence ID" value="ACO36968.1"/>
    <property type="molecule type" value="Genomic_DNA"/>
</dbReference>